<dbReference type="PROSITE" id="PS50867">
    <property type="entry name" value="PRE_SET"/>
    <property type="match status" value="1"/>
</dbReference>
<dbReference type="RefSeq" id="XP_016208763.1">
    <property type="nucleotide sequence ID" value="XM_016363384.1"/>
</dbReference>
<evidence type="ECO:0000256" key="4">
    <source>
        <dbReference type="ARBA" id="ARBA00022679"/>
    </source>
</evidence>
<feature type="region of interest" description="Disordered" evidence="8">
    <location>
        <begin position="88"/>
        <end position="122"/>
    </location>
</feature>
<dbReference type="VEuPathDB" id="FungiDB:PV09_09340"/>
<dbReference type="GO" id="GO:0005694">
    <property type="term" value="C:chromosome"/>
    <property type="evidence" value="ECO:0007669"/>
    <property type="project" value="UniProtKB-SubCell"/>
</dbReference>
<dbReference type="InterPro" id="IPR007728">
    <property type="entry name" value="Pre-SET_dom"/>
</dbReference>
<dbReference type="PANTHER" id="PTHR46223">
    <property type="entry name" value="HISTONE-LYSINE N-METHYLTRANSFERASE SUV39H"/>
    <property type="match status" value="1"/>
</dbReference>
<dbReference type="Gene3D" id="2.170.270.10">
    <property type="entry name" value="SET domain"/>
    <property type="match status" value="1"/>
</dbReference>
<dbReference type="HOGENOM" id="CLU_020840_11_3_1"/>
<dbReference type="GO" id="GO:0008270">
    <property type="term" value="F:zinc ion binding"/>
    <property type="evidence" value="ECO:0007669"/>
    <property type="project" value="InterPro"/>
</dbReference>
<dbReference type="InterPro" id="IPR046341">
    <property type="entry name" value="SET_dom_sf"/>
</dbReference>
<evidence type="ECO:0000259" key="10">
    <source>
        <dbReference type="PROSITE" id="PS50867"/>
    </source>
</evidence>
<accession>A0A0D2AIY1</accession>
<dbReference type="GO" id="GO:0005634">
    <property type="term" value="C:nucleus"/>
    <property type="evidence" value="ECO:0007669"/>
    <property type="project" value="InterPro"/>
</dbReference>
<keyword evidence="3" id="KW-0489">Methyltransferase</keyword>
<dbReference type="InterPro" id="IPR001214">
    <property type="entry name" value="SET_dom"/>
</dbReference>
<dbReference type="InterPro" id="IPR050973">
    <property type="entry name" value="H3K9_Histone-Lys_N-MTase"/>
</dbReference>
<evidence type="ECO:0000313" key="12">
    <source>
        <dbReference type="EMBL" id="KIV98893.1"/>
    </source>
</evidence>
<evidence type="ECO:0000256" key="1">
    <source>
        <dbReference type="ARBA" id="ARBA00004286"/>
    </source>
</evidence>
<dbReference type="GO" id="GO:0032259">
    <property type="term" value="P:methylation"/>
    <property type="evidence" value="ECO:0007669"/>
    <property type="project" value="UniProtKB-KW"/>
</dbReference>
<evidence type="ECO:0000256" key="6">
    <source>
        <dbReference type="ARBA" id="ARBA00022723"/>
    </source>
</evidence>
<evidence type="ECO:0000256" key="8">
    <source>
        <dbReference type="SAM" id="MobiDB-lite"/>
    </source>
</evidence>
<keyword evidence="7" id="KW-0862">Zinc</keyword>
<feature type="compositionally biased region" description="Low complexity" evidence="8">
    <location>
        <begin position="473"/>
        <end position="486"/>
    </location>
</feature>
<evidence type="ECO:0000256" key="7">
    <source>
        <dbReference type="ARBA" id="ARBA00022833"/>
    </source>
</evidence>
<dbReference type="CDD" id="cd00024">
    <property type="entry name" value="CD_CSD"/>
    <property type="match status" value="1"/>
</dbReference>
<dbReference type="InterPro" id="IPR003616">
    <property type="entry name" value="Post-SET_dom"/>
</dbReference>
<proteinExistence type="predicted"/>
<dbReference type="OrthoDB" id="308383at2759"/>
<dbReference type="Pfam" id="PF05033">
    <property type="entry name" value="Pre-SET"/>
    <property type="match status" value="1"/>
</dbReference>
<evidence type="ECO:0008006" key="14">
    <source>
        <dbReference type="Google" id="ProtNLM"/>
    </source>
</evidence>
<dbReference type="PANTHER" id="PTHR46223:SF3">
    <property type="entry name" value="HISTONE-LYSINE N-METHYLTRANSFERASE SET-23"/>
    <property type="match status" value="1"/>
</dbReference>
<dbReference type="EMBL" id="KN847591">
    <property type="protein sequence ID" value="KIV98893.1"/>
    <property type="molecule type" value="Genomic_DNA"/>
</dbReference>
<reference evidence="12 13" key="1">
    <citation type="submission" date="2015-01" db="EMBL/GenBank/DDBJ databases">
        <title>The Genome Sequence of Ochroconis gallopava CBS43764.</title>
        <authorList>
            <consortium name="The Broad Institute Genomics Platform"/>
            <person name="Cuomo C."/>
            <person name="de Hoog S."/>
            <person name="Gorbushina A."/>
            <person name="Stielow B."/>
            <person name="Teixiera M."/>
            <person name="Abouelleil A."/>
            <person name="Chapman S.B."/>
            <person name="Priest M."/>
            <person name="Young S.K."/>
            <person name="Wortman J."/>
            <person name="Nusbaum C."/>
            <person name="Birren B."/>
        </authorList>
    </citation>
    <scope>NUCLEOTIDE SEQUENCE [LARGE SCALE GENOMIC DNA]</scope>
    <source>
        <strain evidence="12 13">CBS 43764</strain>
    </source>
</reference>
<sequence length="508" mass="57277">MRTGDACINPEDVQSIIAHRIQGKTEEYLVRWKWEGDPRLAPCSWHPIHELSGSDGLDNSSCRSCLAHVQLYLESLRADVLARDQRSKRKAQNCQHTQRLSPFEHSRTLATGGELDGSSDARDNHDTYNCEIYVADGVIKMEPMTRLRVDTSDFPTASMRQRSMGSRYNVAASKIRSQFTRSLQSLPGKAIRLVNTRDASTPPLSFTFIDGYLYREGVEPPDPSMMQGCGLVPSRFGPTCKPNMGANCGCEYTRSCECLEYARINDARLDVHERQMLRDYEDGAMISLMGLPKRFPYSAKSGLLVSSYLGHRWPIYECNDNCACGPGCKSRVVQKGRTVGLEIFKTKHRGWGLRATENLRQGQFIDTYRGEVITRDEADRRAVRGGKSKDSYLFSLDKFMREGDHRYEIDGEFYGGPTRFINHSCEPNCVVYVVSRDKNNTFLYEIAFFALRDIAAGEELTFDYRDDDGTTDEAGSANETGEGSESGAEEDSIPCLCGAKNCRKWLWK</sequence>
<evidence type="ECO:0000259" key="9">
    <source>
        <dbReference type="PROSITE" id="PS50280"/>
    </source>
</evidence>
<name>A0A0D2AIY1_9PEZI</name>
<dbReference type="SMART" id="SM00508">
    <property type="entry name" value="PostSET"/>
    <property type="match status" value="1"/>
</dbReference>
<dbReference type="GO" id="GO:0042054">
    <property type="term" value="F:histone methyltransferase activity"/>
    <property type="evidence" value="ECO:0007669"/>
    <property type="project" value="InterPro"/>
</dbReference>
<evidence type="ECO:0000256" key="3">
    <source>
        <dbReference type="ARBA" id="ARBA00022603"/>
    </source>
</evidence>
<dbReference type="Gene3D" id="2.40.50.40">
    <property type="match status" value="1"/>
</dbReference>
<gene>
    <name evidence="12" type="ORF">PV09_09340</name>
</gene>
<dbReference type="Pfam" id="PF00856">
    <property type="entry name" value="SET"/>
    <property type="match status" value="1"/>
</dbReference>
<dbReference type="SMART" id="SM00317">
    <property type="entry name" value="SET"/>
    <property type="match status" value="1"/>
</dbReference>
<feature type="domain" description="Post-SET" evidence="11">
    <location>
        <begin position="491"/>
        <end position="507"/>
    </location>
</feature>
<organism evidence="12 13">
    <name type="scientific">Verruconis gallopava</name>
    <dbReference type="NCBI Taxonomy" id="253628"/>
    <lineage>
        <taxon>Eukaryota</taxon>
        <taxon>Fungi</taxon>
        <taxon>Dikarya</taxon>
        <taxon>Ascomycota</taxon>
        <taxon>Pezizomycotina</taxon>
        <taxon>Dothideomycetes</taxon>
        <taxon>Pleosporomycetidae</taxon>
        <taxon>Venturiales</taxon>
        <taxon>Sympoventuriaceae</taxon>
        <taxon>Verruconis</taxon>
    </lineage>
</organism>
<keyword evidence="6" id="KW-0479">Metal-binding</keyword>
<dbReference type="InParanoid" id="A0A0D2AIY1"/>
<evidence type="ECO:0000256" key="5">
    <source>
        <dbReference type="ARBA" id="ARBA00022691"/>
    </source>
</evidence>
<dbReference type="Proteomes" id="UP000053259">
    <property type="component" value="Unassembled WGS sequence"/>
</dbReference>
<dbReference type="GeneID" id="27317313"/>
<dbReference type="PROSITE" id="PS50280">
    <property type="entry name" value="SET"/>
    <property type="match status" value="1"/>
</dbReference>
<dbReference type="PROSITE" id="PS50868">
    <property type="entry name" value="POST_SET"/>
    <property type="match status" value="1"/>
</dbReference>
<dbReference type="AlphaFoldDB" id="A0A0D2AIY1"/>
<keyword evidence="2" id="KW-0158">Chromosome</keyword>
<feature type="region of interest" description="Disordered" evidence="8">
    <location>
        <begin position="465"/>
        <end position="491"/>
    </location>
</feature>
<keyword evidence="4" id="KW-0808">Transferase</keyword>
<evidence type="ECO:0000256" key="2">
    <source>
        <dbReference type="ARBA" id="ARBA00022454"/>
    </source>
</evidence>
<evidence type="ECO:0000259" key="11">
    <source>
        <dbReference type="PROSITE" id="PS50868"/>
    </source>
</evidence>
<keyword evidence="5" id="KW-0949">S-adenosyl-L-methionine</keyword>
<feature type="domain" description="SET" evidence="9">
    <location>
        <begin position="339"/>
        <end position="465"/>
    </location>
</feature>
<keyword evidence="13" id="KW-1185">Reference proteome</keyword>
<feature type="domain" description="Pre-SET" evidence="10">
    <location>
        <begin position="244"/>
        <end position="336"/>
    </location>
</feature>
<evidence type="ECO:0000313" key="13">
    <source>
        <dbReference type="Proteomes" id="UP000053259"/>
    </source>
</evidence>
<dbReference type="SUPFAM" id="SSF82199">
    <property type="entry name" value="SET domain"/>
    <property type="match status" value="1"/>
</dbReference>
<comment type="subcellular location">
    <subcellularLocation>
        <location evidence="1">Chromosome</location>
    </subcellularLocation>
</comment>
<dbReference type="STRING" id="253628.A0A0D2AIY1"/>
<protein>
    <recommendedName>
        <fullName evidence="14">Histone-lysine N-methyltransferase</fullName>
    </recommendedName>
</protein>